<dbReference type="SUPFAM" id="SSF74924">
    <property type="entry name" value="Cap-Gly domain"/>
    <property type="match status" value="1"/>
</dbReference>
<name>A0A2G9UIU1_TELCI</name>
<organism evidence="5 6">
    <name type="scientific">Teladorsagia circumcincta</name>
    <name type="common">Brown stomach worm</name>
    <name type="synonym">Ostertagia circumcincta</name>
    <dbReference type="NCBI Taxonomy" id="45464"/>
    <lineage>
        <taxon>Eukaryota</taxon>
        <taxon>Metazoa</taxon>
        <taxon>Ecdysozoa</taxon>
        <taxon>Nematoda</taxon>
        <taxon>Chromadorea</taxon>
        <taxon>Rhabditida</taxon>
        <taxon>Rhabditina</taxon>
        <taxon>Rhabditomorpha</taxon>
        <taxon>Strongyloidea</taxon>
        <taxon>Trichostrongylidae</taxon>
        <taxon>Teladorsagia</taxon>
    </lineage>
</organism>
<dbReference type="AlphaFoldDB" id="A0A2G9UIU1"/>
<dbReference type="InterPro" id="IPR043198">
    <property type="entry name" value="Cyclin/Ssn8"/>
</dbReference>
<evidence type="ECO:0000313" key="6">
    <source>
        <dbReference type="Proteomes" id="UP000230423"/>
    </source>
</evidence>
<dbReference type="InterPro" id="IPR036859">
    <property type="entry name" value="CAP-Gly_dom_sf"/>
</dbReference>
<dbReference type="GO" id="GO:0016538">
    <property type="term" value="F:cyclin-dependent protein serine/threonine kinase regulator activity"/>
    <property type="evidence" value="ECO:0007669"/>
    <property type="project" value="InterPro"/>
</dbReference>
<evidence type="ECO:0000256" key="2">
    <source>
        <dbReference type="ARBA" id="ARBA00023127"/>
    </source>
</evidence>
<dbReference type="PANTHER" id="PTHR10026">
    <property type="entry name" value="CYCLIN"/>
    <property type="match status" value="1"/>
</dbReference>
<accession>A0A2G9UIU1</accession>
<evidence type="ECO:0000256" key="3">
    <source>
        <dbReference type="ARBA" id="ARBA00030180"/>
    </source>
</evidence>
<keyword evidence="2" id="KW-0195">Cyclin</keyword>
<reference evidence="5 6" key="1">
    <citation type="submission" date="2015-09" db="EMBL/GenBank/DDBJ databases">
        <title>Draft genome of the parasitic nematode Teladorsagia circumcincta isolate WARC Sus (inbred).</title>
        <authorList>
            <person name="Mitreva M."/>
        </authorList>
    </citation>
    <scope>NUCLEOTIDE SEQUENCE [LARGE SCALE GENOMIC DNA]</scope>
    <source>
        <strain evidence="5 6">S</strain>
    </source>
</reference>
<dbReference type="InterPro" id="IPR000938">
    <property type="entry name" value="CAP-Gly_domain"/>
</dbReference>
<gene>
    <name evidence="5" type="ORF">TELCIR_07992</name>
</gene>
<dbReference type="Gene3D" id="1.10.472.10">
    <property type="entry name" value="Cyclin-like"/>
    <property type="match status" value="2"/>
</dbReference>
<dbReference type="EMBL" id="KZ346370">
    <property type="protein sequence ID" value="PIO70167.1"/>
    <property type="molecule type" value="Genomic_DNA"/>
</dbReference>
<dbReference type="SUPFAM" id="SSF47954">
    <property type="entry name" value="Cyclin-like"/>
    <property type="match status" value="2"/>
</dbReference>
<dbReference type="SMART" id="SM01052">
    <property type="entry name" value="CAP_GLY"/>
    <property type="match status" value="1"/>
</dbReference>
<keyword evidence="6" id="KW-1185">Reference proteome</keyword>
<proteinExistence type="predicted"/>
<dbReference type="InterPro" id="IPR032675">
    <property type="entry name" value="LRR_dom_sf"/>
</dbReference>
<evidence type="ECO:0000313" key="5">
    <source>
        <dbReference type="EMBL" id="PIO70167.1"/>
    </source>
</evidence>
<dbReference type="Pfam" id="PF00134">
    <property type="entry name" value="Cyclin_N"/>
    <property type="match status" value="1"/>
</dbReference>
<evidence type="ECO:0000259" key="4">
    <source>
        <dbReference type="PROSITE" id="PS50245"/>
    </source>
</evidence>
<feature type="domain" description="CAP-Gly" evidence="4">
    <location>
        <begin position="55"/>
        <end position="99"/>
    </location>
</feature>
<sequence length="549" mass="62175">MVALMWTWRINPDNSAIPYLTALGDLTDVPVFGGMVKLGDRVSIGGYGAVVKYVGEVSGHPGMWVGVEWDNPDRGKHNGVVNGVRYFETSSAKGGSLVNIQNVNSGVNLLAAILNRYADAVDENDFVVSTKAVELVGMHSTSKKQSNIFELKHIVLESCSVVEPPPETCAQFRRCVSLNLFNNLLSRWEDIRKILMYFPKLQELVLRKNRMDSAVYGEQWREVNSLRDLILSDCGLTSESKLCVAGCGIERILIADNQFPSLTTLNIKDNVISEVIIAKLSGLVDLNRFDVSAVERQSAEVRFLDKYFSTDDSVRADHVDDIERLKKKEVSRYTPQSKESNRVLRYYYDASSPTTRHKLYCMQLRERDQADLQTLATTCLVLAAKYEEDRDIGVRDVINASHRILHPDGDPAKLDDHMYELRRGISELTFVVLRELNFDLSFGHPFDLLAIYLDTLRSWMPKEFSEKPIVDSCNIMLRDCYSVPEFVLSHSSHSLVIAVISLVLKGHDVDVPHSRDWFEVLHKSMTEQRLQKVELEIIRSVYGLHPTTD</sequence>
<evidence type="ECO:0000256" key="1">
    <source>
        <dbReference type="ARBA" id="ARBA00015004"/>
    </source>
</evidence>
<dbReference type="PROSITE" id="PS50245">
    <property type="entry name" value="CAP_GLY_2"/>
    <property type="match status" value="1"/>
</dbReference>
<dbReference type="OrthoDB" id="5273213at2759"/>
<dbReference type="InterPro" id="IPR006671">
    <property type="entry name" value="Cyclin_N"/>
</dbReference>
<dbReference type="Pfam" id="PF01302">
    <property type="entry name" value="CAP_GLY"/>
    <property type="match status" value="1"/>
</dbReference>
<dbReference type="Gene3D" id="3.80.10.10">
    <property type="entry name" value="Ribonuclease Inhibitor"/>
    <property type="match status" value="1"/>
</dbReference>
<dbReference type="GO" id="GO:0006357">
    <property type="term" value="P:regulation of transcription by RNA polymerase II"/>
    <property type="evidence" value="ECO:0007669"/>
    <property type="project" value="InterPro"/>
</dbReference>
<dbReference type="InterPro" id="IPR036915">
    <property type="entry name" value="Cyclin-like_sf"/>
</dbReference>
<dbReference type="PROSITE" id="PS00845">
    <property type="entry name" value="CAP_GLY_1"/>
    <property type="match status" value="1"/>
</dbReference>
<dbReference type="Gene3D" id="2.30.30.190">
    <property type="entry name" value="CAP Gly-rich-like domain"/>
    <property type="match status" value="1"/>
</dbReference>
<protein>
    <recommendedName>
        <fullName evidence="1">Tubulin-specific chaperone E</fullName>
    </recommendedName>
    <alternativeName>
        <fullName evidence="3">Tubulin-folding cofactor E</fullName>
    </alternativeName>
</protein>
<dbReference type="SUPFAM" id="SSF52047">
    <property type="entry name" value="RNI-like"/>
    <property type="match status" value="1"/>
</dbReference>
<dbReference type="Proteomes" id="UP000230423">
    <property type="component" value="Unassembled WGS sequence"/>
</dbReference>